<accession>A0AAF3FMH9</accession>
<evidence type="ECO:0000313" key="5">
    <source>
        <dbReference type="WBParaSite" id="MBELARI_LOCUS8202"/>
    </source>
</evidence>
<dbReference type="AlphaFoldDB" id="A0AAF3FMH9"/>
<dbReference type="GO" id="GO:0005634">
    <property type="term" value="C:nucleus"/>
    <property type="evidence" value="ECO:0007669"/>
    <property type="project" value="TreeGrafter"/>
</dbReference>
<comment type="similarity">
    <text evidence="1">Belongs to the PUR DNA-binding protein family.</text>
</comment>
<dbReference type="Gene3D" id="3.10.450.700">
    <property type="match status" value="1"/>
</dbReference>
<dbReference type="PANTHER" id="PTHR12611:SF0">
    <property type="entry name" value="PURINE-RICH BINDING PROTEIN-ALPHA, ISOFORM B"/>
    <property type="match status" value="1"/>
</dbReference>
<dbReference type="Pfam" id="PF04845">
    <property type="entry name" value="PurA"/>
    <property type="match status" value="1"/>
</dbReference>
<dbReference type="GO" id="GO:0000981">
    <property type="term" value="F:DNA-binding transcription factor activity, RNA polymerase II-specific"/>
    <property type="evidence" value="ECO:0007669"/>
    <property type="project" value="TreeGrafter"/>
</dbReference>
<feature type="region of interest" description="Disordered" evidence="3">
    <location>
        <begin position="157"/>
        <end position="182"/>
    </location>
</feature>
<dbReference type="GO" id="GO:0000977">
    <property type="term" value="F:RNA polymerase II transcription regulatory region sequence-specific DNA binding"/>
    <property type="evidence" value="ECO:0007669"/>
    <property type="project" value="InterPro"/>
</dbReference>
<keyword evidence="4" id="KW-1185">Reference proteome</keyword>
<protein>
    <submittedName>
        <fullName evidence="5">Uncharacterized protein</fullName>
    </submittedName>
</protein>
<evidence type="ECO:0000256" key="2">
    <source>
        <dbReference type="ARBA" id="ARBA00023125"/>
    </source>
</evidence>
<dbReference type="GO" id="GO:0032422">
    <property type="term" value="F:purine-rich negative regulatory element binding"/>
    <property type="evidence" value="ECO:0007669"/>
    <property type="project" value="InterPro"/>
</dbReference>
<sequence length="233" mass="26764">MESPILTTPIHSLSPELDFCARLPMVNFLRSMSPLRDIPLRQDAKIVRGCGRLNEVQSSSPGFNRKPWTHLVYLTKETQQNKSKALSTSMLCPDNSHNFNDVENIEESEDRLIVSLMKTKDGTCSAKSWRRWRYQQATNQHPRRPLFNLVFFGTMSHSSEDREQPGERRVAQGGQPNEDDLEGKVLNIQYKRFYVDAKQNKRGRFIKIAEMGNNHKSRIILTMSAAVSLGRED</sequence>
<dbReference type="PANTHER" id="PTHR12611">
    <property type="entry name" value="PUR-TRANSCRIPTIONAL ACTIVATOR"/>
    <property type="match status" value="1"/>
</dbReference>
<feature type="compositionally biased region" description="Basic and acidic residues" evidence="3">
    <location>
        <begin position="158"/>
        <end position="170"/>
    </location>
</feature>
<proteinExistence type="inferred from homology"/>
<name>A0AAF3FMH9_9BILA</name>
<dbReference type="InterPro" id="IPR006628">
    <property type="entry name" value="PUR-bd_fam"/>
</dbReference>
<evidence type="ECO:0000256" key="1">
    <source>
        <dbReference type="ARBA" id="ARBA00009251"/>
    </source>
</evidence>
<evidence type="ECO:0000256" key="3">
    <source>
        <dbReference type="SAM" id="MobiDB-lite"/>
    </source>
</evidence>
<dbReference type="SMART" id="SM00712">
    <property type="entry name" value="PUR"/>
    <property type="match status" value="1"/>
</dbReference>
<organism evidence="4 5">
    <name type="scientific">Mesorhabditis belari</name>
    <dbReference type="NCBI Taxonomy" id="2138241"/>
    <lineage>
        <taxon>Eukaryota</taxon>
        <taxon>Metazoa</taxon>
        <taxon>Ecdysozoa</taxon>
        <taxon>Nematoda</taxon>
        <taxon>Chromadorea</taxon>
        <taxon>Rhabditida</taxon>
        <taxon>Rhabditina</taxon>
        <taxon>Rhabditomorpha</taxon>
        <taxon>Rhabditoidea</taxon>
        <taxon>Rhabditidae</taxon>
        <taxon>Mesorhabditinae</taxon>
        <taxon>Mesorhabditis</taxon>
    </lineage>
</organism>
<dbReference type="Proteomes" id="UP000887575">
    <property type="component" value="Unassembled WGS sequence"/>
</dbReference>
<keyword evidence="2" id="KW-0238">DNA-binding</keyword>
<dbReference type="WBParaSite" id="MBELARI_LOCUS8202">
    <property type="protein sequence ID" value="MBELARI_LOCUS8202"/>
    <property type="gene ID" value="MBELARI_LOCUS8202"/>
</dbReference>
<reference evidence="5" key="1">
    <citation type="submission" date="2024-02" db="UniProtKB">
        <authorList>
            <consortium name="WormBaseParasite"/>
        </authorList>
    </citation>
    <scope>IDENTIFICATION</scope>
</reference>
<evidence type="ECO:0000313" key="4">
    <source>
        <dbReference type="Proteomes" id="UP000887575"/>
    </source>
</evidence>